<evidence type="ECO:0000256" key="2">
    <source>
        <dbReference type="ARBA" id="ARBA00022737"/>
    </source>
</evidence>
<feature type="domain" description="Leucine-rich repeat-containing protein 37 N-terminal" evidence="6">
    <location>
        <begin position="286"/>
        <end position="360"/>
    </location>
</feature>
<feature type="transmembrane region" description="Helical" evidence="4">
    <location>
        <begin position="22"/>
        <end position="43"/>
    </location>
</feature>
<feature type="domain" description="Leucine-rich repeat-containing protein 37 N-terminal" evidence="6">
    <location>
        <begin position="475"/>
        <end position="525"/>
    </location>
</feature>
<dbReference type="Pfam" id="PF13855">
    <property type="entry name" value="LRR_8"/>
    <property type="match status" value="1"/>
</dbReference>
<keyword evidence="4" id="KW-0812">Transmembrane</keyword>
<evidence type="ECO:0008006" key="9">
    <source>
        <dbReference type="Google" id="ProtNLM"/>
    </source>
</evidence>
<dbReference type="Pfam" id="PF15779">
    <property type="entry name" value="LRRC37"/>
    <property type="match status" value="5"/>
</dbReference>
<keyword evidence="4" id="KW-0472">Membrane</keyword>
<dbReference type="EMBL" id="JABVXQ010000001">
    <property type="protein sequence ID" value="KAF6130882.1"/>
    <property type="molecule type" value="Genomic_DNA"/>
</dbReference>
<feature type="region of interest" description="Disordered" evidence="3">
    <location>
        <begin position="186"/>
        <end position="225"/>
    </location>
</feature>
<feature type="compositionally biased region" description="Basic and acidic residues" evidence="3">
    <location>
        <begin position="253"/>
        <end position="266"/>
    </location>
</feature>
<dbReference type="AlphaFoldDB" id="A0A834EY76"/>
<evidence type="ECO:0000256" key="3">
    <source>
        <dbReference type="SAM" id="MobiDB-lite"/>
    </source>
</evidence>
<gene>
    <name evidence="7" type="ORF">HJG60_007841</name>
</gene>
<feature type="region of interest" description="Disordered" evidence="3">
    <location>
        <begin position="1053"/>
        <end position="1095"/>
    </location>
</feature>
<dbReference type="PANTHER" id="PTHR23045">
    <property type="entry name" value="LEUCINE-RICH REPEAT-CONTAINING PROTEIN 37A"/>
    <property type="match status" value="1"/>
</dbReference>
<feature type="compositionally biased region" description="Polar residues" evidence="3">
    <location>
        <begin position="137"/>
        <end position="155"/>
    </location>
</feature>
<evidence type="ECO:0000259" key="5">
    <source>
        <dbReference type="Pfam" id="PF14914"/>
    </source>
</evidence>
<dbReference type="InterPro" id="IPR032675">
    <property type="entry name" value="LRR_dom_sf"/>
</dbReference>
<dbReference type="InterPro" id="IPR001611">
    <property type="entry name" value="Leu-rich_rpt"/>
</dbReference>
<feature type="region of interest" description="Disordered" evidence="3">
    <location>
        <begin position="519"/>
        <end position="548"/>
    </location>
</feature>
<proteinExistence type="predicted"/>
<dbReference type="PANTHER" id="PTHR23045:SF9">
    <property type="entry name" value="LEUCINE RICH REPEAT CONTAINING 37A-RELATED"/>
    <property type="match status" value="1"/>
</dbReference>
<evidence type="ECO:0000256" key="1">
    <source>
        <dbReference type="ARBA" id="ARBA00022614"/>
    </source>
</evidence>
<dbReference type="SMART" id="SM00369">
    <property type="entry name" value="LRR_TYP"/>
    <property type="match status" value="4"/>
</dbReference>
<dbReference type="Gene3D" id="3.80.10.10">
    <property type="entry name" value="Ribonuclease Inhibitor"/>
    <property type="match status" value="1"/>
</dbReference>
<dbReference type="InterPro" id="IPR003591">
    <property type="entry name" value="Leu-rich_rpt_typical-subtyp"/>
</dbReference>
<name>A0A834EY76_9CHIR</name>
<evidence type="ECO:0000313" key="8">
    <source>
        <dbReference type="Proteomes" id="UP000664940"/>
    </source>
</evidence>
<feature type="domain" description="LRRC37A/B like protein 1 C-terminal" evidence="5">
    <location>
        <begin position="917"/>
        <end position="1003"/>
    </location>
</feature>
<evidence type="ECO:0000313" key="7">
    <source>
        <dbReference type="EMBL" id="KAF6130882.1"/>
    </source>
</evidence>
<keyword evidence="1" id="KW-0433">Leucine-rich repeat</keyword>
<feature type="region of interest" description="Disordered" evidence="3">
    <location>
        <begin position="103"/>
        <end position="155"/>
    </location>
</feature>
<evidence type="ECO:0000259" key="6">
    <source>
        <dbReference type="Pfam" id="PF15779"/>
    </source>
</evidence>
<feature type="domain" description="Leucine-rich repeat-containing protein 37 N-terminal" evidence="6">
    <location>
        <begin position="365"/>
        <end position="416"/>
    </location>
</feature>
<dbReference type="PROSITE" id="PS51450">
    <property type="entry name" value="LRR"/>
    <property type="match status" value="1"/>
</dbReference>
<feature type="compositionally biased region" description="Acidic residues" evidence="3">
    <location>
        <begin position="1085"/>
        <end position="1095"/>
    </location>
</feature>
<keyword evidence="2" id="KW-0677">Repeat</keyword>
<feature type="transmembrane region" description="Helical" evidence="4">
    <location>
        <begin position="973"/>
        <end position="995"/>
    </location>
</feature>
<evidence type="ECO:0000256" key="4">
    <source>
        <dbReference type="SAM" id="Phobius"/>
    </source>
</evidence>
<feature type="region of interest" description="Disordered" evidence="3">
    <location>
        <begin position="243"/>
        <end position="266"/>
    </location>
</feature>
<protein>
    <recommendedName>
        <fullName evidence="9">Leucine-rich repeat-containing protein 37A2-like</fullName>
    </recommendedName>
</protein>
<feature type="domain" description="Leucine-rich repeat-containing protein 37 N-terminal" evidence="6">
    <location>
        <begin position="531"/>
        <end position="578"/>
    </location>
</feature>
<dbReference type="InterPro" id="IPR029423">
    <property type="entry name" value="LRRC37AB_C"/>
</dbReference>
<dbReference type="Proteomes" id="UP000664940">
    <property type="component" value="Unassembled WGS sequence"/>
</dbReference>
<comment type="caution">
    <text evidence="7">The sequence shown here is derived from an EMBL/GenBank/DDBJ whole genome shotgun (WGS) entry which is preliminary data.</text>
</comment>
<feature type="compositionally biased region" description="Low complexity" evidence="3">
    <location>
        <begin position="1072"/>
        <end position="1084"/>
    </location>
</feature>
<accession>A0A834EY76</accession>
<dbReference type="SUPFAM" id="SSF52058">
    <property type="entry name" value="L domain-like"/>
    <property type="match status" value="1"/>
</dbReference>
<organism evidence="7 8">
    <name type="scientific">Phyllostomus discolor</name>
    <name type="common">pale spear-nosed bat</name>
    <dbReference type="NCBI Taxonomy" id="89673"/>
    <lineage>
        <taxon>Eukaryota</taxon>
        <taxon>Metazoa</taxon>
        <taxon>Chordata</taxon>
        <taxon>Craniata</taxon>
        <taxon>Vertebrata</taxon>
        <taxon>Euteleostomi</taxon>
        <taxon>Mammalia</taxon>
        <taxon>Eutheria</taxon>
        <taxon>Laurasiatheria</taxon>
        <taxon>Chiroptera</taxon>
        <taxon>Yangochiroptera</taxon>
        <taxon>Phyllostomidae</taxon>
        <taxon>Phyllostominae</taxon>
        <taxon>Phyllostomus</taxon>
    </lineage>
</organism>
<sequence length="1095" mass="121176">MTRCWHPTYLSRSLCPTSLCGLLYLGPVLVMSGLPLWAACLLFTRRLLWLLLQAAPAQPVALDPVLRTYIAPGPTEPLPSDQQTPPMNSFMAEDFESLLLNSEPSALPPEVPEETEAVPTPQESPAHPPEDPEAGGHSSTQEDTPAQSAVSPELDQSVQVSDGLFNQHQISSENVDISAEKNSALPQLPIAGVEPPSVQPKSPAVLPKSSINREETVSPLDSSETQRPVLPYLNITNVDVGDLIAPKHPTKSKPPETEKEASAEKSTKMFKLPIQLGVPPKAPETTELSLFQQKTLDQPASKGSAILLQQTTAPPQHPEGNYLNSVPIHGEQPTYTDVTVPPFNLELTITPETTMEAKNSIALTSIAAPSMHPQVTFPHPEAVQAQQPSLTDVTVRPLDLELTITQENTVEAEHHTTLRKTTFPPKQPEVTFPHPEPVQAQQPTFSITVAPLDLELTVTPEPTVEAQHPTPLQQTAAPPRHLQVTFPQPQPVQAQPHIFSDVRLPPVVLQLTIRREAAEEAEHHTTLRRTTAPPKQAKVTFPHPEPSHAQQTTFSEVRVAPWNPQLIVTPEPPEEAEHARALQQTAAPPKHPLVTFPIQDQLPTLTEVTGHPAQQESIRTQQPETSESGAPVSEQNAVMNVCELCTCRNETLSCTGLSPKHRLHRVPVLYPQIHNGSFTLLNFKGNSISYIDRDSWESYRWVEKLILSENYLTELHKDSFEGLLSLQYLDLSSNKIQLIERNTFESMPFLQQINLHNNLIANVRFGTFQAWHGMQFLHRLILSHNPLTTVEDSYLFKLPALRYLDMGATQVSLITVESILLMALKLRKLILPSHLACCLCQFKSSIEGVSKTVKLHCDSDCLTHAQCDEELYLGKAEGSLMKVLQGREKRNSPELTIEPERASPGEEKGGGLSAFMNLLMKLLTAQEEVKVSKADWDMDHWGDERTEAQGEEEEQESREFGAQVPGYGYKKKLVLAAPVIAVASIFLVIFCLMAICQRRTAEEGKEGRGFFSIFGHKSRSAEHEMEEGGFQRRWPLWLWDMYWPLNATHKGNVGQSVHHSTSDEGDMEKGEASTTTAKAATSESAAEETAEESDA</sequence>
<dbReference type="InterPro" id="IPR032754">
    <property type="entry name" value="LRRC37_N"/>
</dbReference>
<dbReference type="InterPro" id="IPR015753">
    <property type="entry name" value="LRRC37"/>
</dbReference>
<feature type="region of interest" description="Disordered" evidence="3">
    <location>
        <begin position="608"/>
        <end position="633"/>
    </location>
</feature>
<feature type="domain" description="Leucine-rich repeat-containing protein 37 N-terminal" evidence="6">
    <location>
        <begin position="423"/>
        <end position="470"/>
    </location>
</feature>
<reference evidence="7 8" key="1">
    <citation type="journal article" date="2020" name="Nature">
        <title>Six reference-quality genomes reveal evolution of bat adaptations.</title>
        <authorList>
            <person name="Jebb D."/>
            <person name="Huang Z."/>
            <person name="Pippel M."/>
            <person name="Hughes G.M."/>
            <person name="Lavrichenko K."/>
            <person name="Devanna P."/>
            <person name="Winkler S."/>
            <person name="Jermiin L.S."/>
            <person name="Skirmuntt E.C."/>
            <person name="Katzourakis A."/>
            <person name="Burkitt-Gray L."/>
            <person name="Ray D.A."/>
            <person name="Sullivan K.A.M."/>
            <person name="Roscito J.G."/>
            <person name="Kirilenko B.M."/>
            <person name="Davalos L.M."/>
            <person name="Corthals A.P."/>
            <person name="Power M.L."/>
            <person name="Jones G."/>
            <person name="Ransome R.D."/>
            <person name="Dechmann D.K.N."/>
            <person name="Locatelli A.G."/>
            <person name="Puechmaille S.J."/>
            <person name="Fedrigo O."/>
            <person name="Jarvis E.D."/>
            <person name="Hiller M."/>
            <person name="Vernes S.C."/>
            <person name="Myers E.W."/>
            <person name="Teeling E.C."/>
        </authorList>
    </citation>
    <scope>NUCLEOTIDE SEQUENCE [LARGE SCALE GENOMIC DNA]</scope>
    <source>
        <strain evidence="7">Bat1K_MPI-CBG_1</strain>
    </source>
</reference>
<keyword evidence="4" id="KW-1133">Transmembrane helix</keyword>
<dbReference type="Pfam" id="PF14914">
    <property type="entry name" value="LRRC37AB_C"/>
    <property type="match status" value="1"/>
</dbReference>